<dbReference type="Pfam" id="PF00443">
    <property type="entry name" value="UCH"/>
    <property type="match status" value="1"/>
</dbReference>
<reference evidence="10" key="1">
    <citation type="submission" date="2016-06" db="UniProtKB">
        <authorList>
            <consortium name="WormBaseParasite"/>
        </authorList>
    </citation>
    <scope>IDENTIFICATION</scope>
</reference>
<feature type="domain" description="USP" evidence="7">
    <location>
        <begin position="33"/>
        <end position="63"/>
    </location>
</feature>
<dbReference type="EC" id="3.4.19.12" evidence="2"/>
<dbReference type="InterPro" id="IPR038765">
    <property type="entry name" value="Papain-like_cys_pep_sf"/>
</dbReference>
<evidence type="ECO:0000256" key="4">
    <source>
        <dbReference type="ARBA" id="ARBA00022786"/>
    </source>
</evidence>
<dbReference type="AlphaFoldDB" id="A0A183B6M5"/>
<dbReference type="PANTHER" id="PTHR43982:SF1">
    <property type="entry name" value="UBIQUITIN CARBOXYL-TERMINAL HYDROLASE 14"/>
    <property type="match status" value="1"/>
</dbReference>
<sequence>MLIGTAENLPQMQIADTVVEEKPQVEDKIELPHGLVNLGNTCYANAAVQMLYSVPEVCAALEM</sequence>
<dbReference type="PANTHER" id="PTHR43982">
    <property type="entry name" value="UBIQUITIN CARBOXYL-TERMINAL HYDROLASE"/>
    <property type="match status" value="1"/>
</dbReference>
<dbReference type="GO" id="GO:0043161">
    <property type="term" value="P:proteasome-mediated ubiquitin-dependent protein catabolic process"/>
    <property type="evidence" value="ECO:0007669"/>
    <property type="project" value="InterPro"/>
</dbReference>
<evidence type="ECO:0000256" key="6">
    <source>
        <dbReference type="ARBA" id="ARBA00022807"/>
    </source>
</evidence>
<reference evidence="8 9" key="2">
    <citation type="submission" date="2018-11" db="EMBL/GenBank/DDBJ databases">
        <authorList>
            <consortium name="Pathogen Informatics"/>
        </authorList>
    </citation>
    <scope>NUCLEOTIDE SEQUENCE [LARGE SCALE GENOMIC DNA]</scope>
    <source>
        <strain evidence="8 9">Egypt</strain>
    </source>
</reference>
<dbReference type="Gene3D" id="3.90.70.10">
    <property type="entry name" value="Cysteine proteinases"/>
    <property type="match status" value="1"/>
</dbReference>
<dbReference type="PROSITE" id="PS50235">
    <property type="entry name" value="USP_3"/>
    <property type="match status" value="1"/>
</dbReference>
<evidence type="ECO:0000313" key="8">
    <source>
        <dbReference type="EMBL" id="VDP92132.1"/>
    </source>
</evidence>
<dbReference type="OrthoDB" id="333239at2759"/>
<dbReference type="GO" id="GO:0016579">
    <property type="term" value="P:protein deubiquitination"/>
    <property type="evidence" value="ECO:0007669"/>
    <property type="project" value="InterPro"/>
</dbReference>
<dbReference type="InterPro" id="IPR028889">
    <property type="entry name" value="USP"/>
</dbReference>
<proteinExistence type="predicted"/>
<keyword evidence="3" id="KW-0645">Protease</keyword>
<evidence type="ECO:0000256" key="3">
    <source>
        <dbReference type="ARBA" id="ARBA00022670"/>
    </source>
</evidence>
<dbReference type="WBParaSite" id="ECPE_0001490001-mRNA-1">
    <property type="protein sequence ID" value="ECPE_0001490001-mRNA-1"/>
    <property type="gene ID" value="ECPE_0001490001"/>
</dbReference>
<evidence type="ECO:0000259" key="7">
    <source>
        <dbReference type="PROSITE" id="PS50235"/>
    </source>
</evidence>
<dbReference type="InterPro" id="IPR018200">
    <property type="entry name" value="USP_CS"/>
</dbReference>
<evidence type="ECO:0000256" key="1">
    <source>
        <dbReference type="ARBA" id="ARBA00000707"/>
    </source>
</evidence>
<name>A0A183B6M5_9TREM</name>
<dbReference type="InterPro" id="IPR001394">
    <property type="entry name" value="Peptidase_C19_UCH"/>
</dbReference>
<gene>
    <name evidence="8" type="ORF">ECPE_LOCUS14860</name>
</gene>
<dbReference type="GO" id="GO:0070628">
    <property type="term" value="F:proteasome binding"/>
    <property type="evidence" value="ECO:0007669"/>
    <property type="project" value="TreeGrafter"/>
</dbReference>
<protein>
    <recommendedName>
        <fullName evidence="2">ubiquitinyl hydrolase 1</fullName>
        <ecNumber evidence="2">3.4.19.12</ecNumber>
    </recommendedName>
</protein>
<dbReference type="GO" id="GO:0004843">
    <property type="term" value="F:cysteine-type deubiquitinase activity"/>
    <property type="evidence" value="ECO:0007669"/>
    <property type="project" value="UniProtKB-EC"/>
</dbReference>
<organism evidence="10">
    <name type="scientific">Echinostoma caproni</name>
    <dbReference type="NCBI Taxonomy" id="27848"/>
    <lineage>
        <taxon>Eukaryota</taxon>
        <taxon>Metazoa</taxon>
        <taxon>Spiralia</taxon>
        <taxon>Lophotrochozoa</taxon>
        <taxon>Platyhelminthes</taxon>
        <taxon>Trematoda</taxon>
        <taxon>Digenea</taxon>
        <taxon>Plagiorchiida</taxon>
        <taxon>Echinostomata</taxon>
        <taxon>Echinostomatoidea</taxon>
        <taxon>Echinostomatidae</taxon>
        <taxon>Echinostoma</taxon>
    </lineage>
</organism>
<dbReference type="InterPro" id="IPR044635">
    <property type="entry name" value="UBP14-like"/>
</dbReference>
<dbReference type="SUPFAM" id="SSF54001">
    <property type="entry name" value="Cysteine proteinases"/>
    <property type="match status" value="1"/>
</dbReference>
<evidence type="ECO:0000256" key="5">
    <source>
        <dbReference type="ARBA" id="ARBA00022801"/>
    </source>
</evidence>
<dbReference type="GO" id="GO:0061136">
    <property type="term" value="P:regulation of proteasomal protein catabolic process"/>
    <property type="evidence" value="ECO:0007669"/>
    <property type="project" value="TreeGrafter"/>
</dbReference>
<dbReference type="PROSITE" id="PS00972">
    <property type="entry name" value="USP_1"/>
    <property type="match status" value="1"/>
</dbReference>
<keyword evidence="6" id="KW-0788">Thiol protease</keyword>
<evidence type="ECO:0000256" key="2">
    <source>
        <dbReference type="ARBA" id="ARBA00012759"/>
    </source>
</evidence>
<keyword evidence="5" id="KW-0378">Hydrolase</keyword>
<accession>A0A183B6M5</accession>
<keyword evidence="9" id="KW-1185">Reference proteome</keyword>
<dbReference type="EMBL" id="UZAN01058762">
    <property type="protein sequence ID" value="VDP92132.1"/>
    <property type="molecule type" value="Genomic_DNA"/>
</dbReference>
<dbReference type="Proteomes" id="UP000272942">
    <property type="component" value="Unassembled WGS sequence"/>
</dbReference>
<comment type="catalytic activity">
    <reaction evidence="1">
        <text>Thiol-dependent hydrolysis of ester, thioester, amide, peptide and isopeptide bonds formed by the C-terminal Gly of ubiquitin (a 76-residue protein attached to proteins as an intracellular targeting signal).</text>
        <dbReference type="EC" id="3.4.19.12"/>
    </reaction>
</comment>
<evidence type="ECO:0000313" key="10">
    <source>
        <dbReference type="WBParaSite" id="ECPE_0001490001-mRNA-1"/>
    </source>
</evidence>
<evidence type="ECO:0000313" key="9">
    <source>
        <dbReference type="Proteomes" id="UP000272942"/>
    </source>
</evidence>
<keyword evidence="4" id="KW-0833">Ubl conjugation pathway</keyword>